<accession>A0A0A9AG60</accession>
<proteinExistence type="predicted"/>
<reference evidence="1" key="1">
    <citation type="submission" date="2014-09" db="EMBL/GenBank/DDBJ databases">
        <authorList>
            <person name="Magalhaes I.L.F."/>
            <person name="Oliveira U."/>
            <person name="Santos F.R."/>
            <person name="Vidigal T.H.D.A."/>
            <person name="Brescovit A.D."/>
            <person name="Santos A.J."/>
        </authorList>
    </citation>
    <scope>NUCLEOTIDE SEQUENCE</scope>
    <source>
        <tissue evidence="1">Shoot tissue taken approximately 20 cm above the soil surface</tissue>
    </source>
</reference>
<sequence length="33" mass="3707">MCAHISIHVLIRDEKARVLNSGTRISSDLPARF</sequence>
<organism evidence="1">
    <name type="scientific">Arundo donax</name>
    <name type="common">Giant reed</name>
    <name type="synonym">Donax arundinaceus</name>
    <dbReference type="NCBI Taxonomy" id="35708"/>
    <lineage>
        <taxon>Eukaryota</taxon>
        <taxon>Viridiplantae</taxon>
        <taxon>Streptophyta</taxon>
        <taxon>Embryophyta</taxon>
        <taxon>Tracheophyta</taxon>
        <taxon>Spermatophyta</taxon>
        <taxon>Magnoliopsida</taxon>
        <taxon>Liliopsida</taxon>
        <taxon>Poales</taxon>
        <taxon>Poaceae</taxon>
        <taxon>PACMAD clade</taxon>
        <taxon>Arundinoideae</taxon>
        <taxon>Arundineae</taxon>
        <taxon>Arundo</taxon>
    </lineage>
</organism>
<name>A0A0A9AG60_ARUDO</name>
<evidence type="ECO:0000313" key="1">
    <source>
        <dbReference type="EMBL" id="JAD50644.1"/>
    </source>
</evidence>
<dbReference type="AlphaFoldDB" id="A0A0A9AG60"/>
<dbReference type="EMBL" id="GBRH01247251">
    <property type="protein sequence ID" value="JAD50644.1"/>
    <property type="molecule type" value="Transcribed_RNA"/>
</dbReference>
<protein>
    <submittedName>
        <fullName evidence="1">Uncharacterized protein</fullName>
    </submittedName>
</protein>
<reference evidence="1" key="2">
    <citation type="journal article" date="2015" name="Data Brief">
        <title>Shoot transcriptome of the giant reed, Arundo donax.</title>
        <authorList>
            <person name="Barrero R.A."/>
            <person name="Guerrero F.D."/>
            <person name="Moolhuijzen P."/>
            <person name="Goolsby J.A."/>
            <person name="Tidwell J."/>
            <person name="Bellgard S.E."/>
            <person name="Bellgard M.I."/>
        </authorList>
    </citation>
    <scope>NUCLEOTIDE SEQUENCE</scope>
    <source>
        <tissue evidence="1">Shoot tissue taken approximately 20 cm above the soil surface</tissue>
    </source>
</reference>